<dbReference type="SUPFAM" id="SSF52540">
    <property type="entry name" value="P-loop containing nucleoside triphosphate hydrolases"/>
    <property type="match status" value="1"/>
</dbReference>
<evidence type="ECO:0000256" key="3">
    <source>
        <dbReference type="ARBA" id="ARBA00022701"/>
    </source>
</evidence>
<evidence type="ECO:0000256" key="2">
    <source>
        <dbReference type="ARBA" id="ARBA00022490"/>
    </source>
</evidence>
<dbReference type="PANTHER" id="PTHR47971:SF8">
    <property type="entry name" value="KINESIN-LIKE PROTEIN"/>
    <property type="match status" value="1"/>
</dbReference>
<proteinExistence type="predicted"/>
<protein>
    <submittedName>
        <fullName evidence="6">Kinesin KIF2A</fullName>
        <ecNumber evidence="6">3.6.1.15</ecNumber>
    </submittedName>
</protein>
<dbReference type="GO" id="GO:0007019">
    <property type="term" value="P:microtubule depolymerization"/>
    <property type="evidence" value="ECO:0007669"/>
    <property type="project" value="TreeGrafter"/>
</dbReference>
<evidence type="ECO:0000256" key="5">
    <source>
        <dbReference type="ARBA" id="ARBA00023212"/>
    </source>
</evidence>
<evidence type="ECO:0000313" key="6">
    <source>
        <dbReference type="EMBL" id="RNA08381.1"/>
    </source>
</evidence>
<dbReference type="EMBL" id="REGN01006765">
    <property type="protein sequence ID" value="RNA08381.1"/>
    <property type="molecule type" value="Genomic_DNA"/>
</dbReference>
<keyword evidence="6" id="KW-0378">Hydrolase</keyword>
<dbReference type="GO" id="GO:0005874">
    <property type="term" value="C:microtubule"/>
    <property type="evidence" value="ECO:0007669"/>
    <property type="project" value="UniProtKB-KW"/>
</dbReference>
<dbReference type="AlphaFoldDB" id="A0A3M7QBL4"/>
<evidence type="ECO:0000313" key="7">
    <source>
        <dbReference type="Proteomes" id="UP000276133"/>
    </source>
</evidence>
<dbReference type="GO" id="GO:0017111">
    <property type="term" value="F:ribonucleoside triphosphate phosphatase activity"/>
    <property type="evidence" value="ECO:0007669"/>
    <property type="project" value="UniProtKB-EC"/>
</dbReference>
<keyword evidence="4" id="KW-0505">Motor protein</keyword>
<comment type="caution">
    <text evidence="6">The sequence shown here is derived from an EMBL/GenBank/DDBJ whole genome shotgun (WGS) entry which is preliminary data.</text>
</comment>
<dbReference type="GO" id="GO:0003777">
    <property type="term" value="F:microtubule motor activity"/>
    <property type="evidence" value="ECO:0007669"/>
    <property type="project" value="InterPro"/>
</dbReference>
<gene>
    <name evidence="6" type="ORF">BpHYR1_001340</name>
</gene>
<dbReference type="STRING" id="10195.A0A3M7QBL4"/>
<organism evidence="6 7">
    <name type="scientific">Brachionus plicatilis</name>
    <name type="common">Marine rotifer</name>
    <name type="synonym">Brachionus muelleri</name>
    <dbReference type="NCBI Taxonomy" id="10195"/>
    <lineage>
        <taxon>Eukaryota</taxon>
        <taxon>Metazoa</taxon>
        <taxon>Spiralia</taxon>
        <taxon>Gnathifera</taxon>
        <taxon>Rotifera</taxon>
        <taxon>Eurotatoria</taxon>
        <taxon>Monogononta</taxon>
        <taxon>Pseudotrocha</taxon>
        <taxon>Ploima</taxon>
        <taxon>Brachionidae</taxon>
        <taxon>Brachionus</taxon>
    </lineage>
</organism>
<keyword evidence="5" id="KW-0206">Cytoskeleton</keyword>
<dbReference type="InterPro" id="IPR027640">
    <property type="entry name" value="Kinesin-like_fam"/>
</dbReference>
<evidence type="ECO:0000256" key="1">
    <source>
        <dbReference type="ARBA" id="ARBA00004245"/>
    </source>
</evidence>
<dbReference type="GO" id="GO:0007018">
    <property type="term" value="P:microtubule-based movement"/>
    <property type="evidence" value="ECO:0007669"/>
    <property type="project" value="InterPro"/>
</dbReference>
<dbReference type="EC" id="3.6.1.15" evidence="6"/>
<evidence type="ECO:0000256" key="4">
    <source>
        <dbReference type="ARBA" id="ARBA00023175"/>
    </source>
</evidence>
<dbReference type="InterPro" id="IPR027417">
    <property type="entry name" value="P-loop_NTPase"/>
</dbReference>
<reference evidence="6 7" key="1">
    <citation type="journal article" date="2018" name="Sci. Rep.">
        <title>Genomic signatures of local adaptation to the degree of environmental predictability in rotifers.</title>
        <authorList>
            <person name="Franch-Gras L."/>
            <person name="Hahn C."/>
            <person name="Garcia-Roger E.M."/>
            <person name="Carmona M.J."/>
            <person name="Serra M."/>
            <person name="Gomez A."/>
        </authorList>
    </citation>
    <scope>NUCLEOTIDE SEQUENCE [LARGE SCALE GENOMIC DNA]</scope>
    <source>
        <strain evidence="6">HYR1</strain>
    </source>
</reference>
<accession>A0A3M7QBL4</accession>
<keyword evidence="3" id="KW-0493">Microtubule</keyword>
<comment type="subcellular location">
    <subcellularLocation>
        <location evidence="1">Cytoplasm</location>
        <location evidence="1">Cytoskeleton</location>
    </subcellularLocation>
</comment>
<dbReference type="Proteomes" id="UP000276133">
    <property type="component" value="Unassembled WGS sequence"/>
</dbReference>
<keyword evidence="7" id="KW-1185">Reference proteome</keyword>
<dbReference type="OrthoDB" id="3176171at2759"/>
<sequence length="125" mass="14792">METEKKVETIVRSSPGALSTIDAKLVRKFSFFLFYDCVCSQDKKQISKKDIDVITMPNKDQCLVHLPKCKVDLTKYLDNQKFFFDFAFDESTSNDLIYRIKNNIPHLYFFSELKFYAIYLNFLKN</sequence>
<keyword evidence="2" id="KW-0963">Cytoplasm</keyword>
<name>A0A3M7QBL4_BRAPC</name>
<dbReference type="PANTHER" id="PTHR47971">
    <property type="entry name" value="KINESIN-RELATED PROTEIN 6"/>
    <property type="match status" value="1"/>
</dbReference>